<accession>D3BR45</accession>
<comment type="caution">
    <text evidence="1">The sequence shown here is derived from an EMBL/GenBank/DDBJ whole genome shotgun (WGS) entry which is preliminary data.</text>
</comment>
<dbReference type="InParanoid" id="D3BR45"/>
<sequence>MPTISLGSAFEQYSVNGQVCVSSCSVSSLAIETININSSQSSVTQQSTNETTIFGKPWARQEHPKGCSIIGVSSLTKETINVNNSQSAAAQQSTNRTAGFHSEEWTCYSTIIIEISITNFAQKPDNFN</sequence>
<proteinExistence type="predicted"/>
<gene>
    <name evidence="1" type="ORF">PPL_10449</name>
</gene>
<dbReference type="Proteomes" id="UP000001396">
    <property type="component" value="Unassembled WGS sequence"/>
</dbReference>
<organism evidence="1 2">
    <name type="scientific">Heterostelium pallidum (strain ATCC 26659 / Pp 5 / PN500)</name>
    <name type="common">Cellular slime mold</name>
    <name type="synonym">Polysphondylium pallidum</name>
    <dbReference type="NCBI Taxonomy" id="670386"/>
    <lineage>
        <taxon>Eukaryota</taxon>
        <taxon>Amoebozoa</taxon>
        <taxon>Evosea</taxon>
        <taxon>Eumycetozoa</taxon>
        <taxon>Dictyostelia</taxon>
        <taxon>Acytosteliales</taxon>
        <taxon>Acytosteliaceae</taxon>
        <taxon>Heterostelium</taxon>
    </lineage>
</organism>
<keyword evidence="2" id="KW-1185">Reference proteome</keyword>
<name>D3BR45_HETP5</name>
<evidence type="ECO:0000313" key="1">
    <source>
        <dbReference type="EMBL" id="EFA75877.1"/>
    </source>
</evidence>
<evidence type="ECO:0000313" key="2">
    <source>
        <dbReference type="Proteomes" id="UP000001396"/>
    </source>
</evidence>
<dbReference type="AlphaFoldDB" id="D3BR45"/>
<dbReference type="EMBL" id="ADBJ01000050">
    <property type="protein sequence ID" value="EFA75877.1"/>
    <property type="molecule type" value="Genomic_DNA"/>
</dbReference>
<dbReference type="RefSeq" id="XP_020428011.1">
    <property type="nucleotide sequence ID" value="XM_020581224.1"/>
</dbReference>
<protein>
    <submittedName>
        <fullName evidence="1">Uncharacterized protein</fullName>
    </submittedName>
</protein>
<dbReference type="GeneID" id="31365918"/>
<reference evidence="1 2" key="1">
    <citation type="journal article" date="2011" name="Genome Res.">
        <title>Phylogeny-wide analysis of social amoeba genomes highlights ancient origins for complex intercellular communication.</title>
        <authorList>
            <person name="Heidel A.J."/>
            <person name="Lawal H.M."/>
            <person name="Felder M."/>
            <person name="Schilde C."/>
            <person name="Helps N.R."/>
            <person name="Tunggal B."/>
            <person name="Rivero F."/>
            <person name="John U."/>
            <person name="Schleicher M."/>
            <person name="Eichinger L."/>
            <person name="Platzer M."/>
            <person name="Noegel A.A."/>
            <person name="Schaap P."/>
            <person name="Gloeckner G."/>
        </authorList>
    </citation>
    <scope>NUCLEOTIDE SEQUENCE [LARGE SCALE GENOMIC DNA]</scope>
    <source>
        <strain evidence="2">ATCC 26659 / Pp 5 / PN500</strain>
    </source>
</reference>